<keyword evidence="6 7" id="KW-0328">Glycosyltransferase</keyword>
<keyword evidence="6" id="KW-0997">Cell inner membrane</keyword>
<dbReference type="GO" id="GO:0032153">
    <property type="term" value="C:cell division site"/>
    <property type="evidence" value="ECO:0007669"/>
    <property type="project" value="TreeGrafter"/>
</dbReference>
<dbReference type="NCBIfam" id="TIGR02210">
    <property type="entry name" value="rodA_shape"/>
    <property type="match status" value="1"/>
</dbReference>
<feature type="transmembrane region" description="Helical" evidence="6">
    <location>
        <begin position="84"/>
        <end position="105"/>
    </location>
</feature>
<evidence type="ECO:0000313" key="7">
    <source>
        <dbReference type="EMBL" id="GBF58461.1"/>
    </source>
</evidence>
<feature type="transmembrane region" description="Helical" evidence="6">
    <location>
        <begin position="280"/>
        <end position="301"/>
    </location>
</feature>
<keyword evidence="6" id="KW-0961">Cell wall biogenesis/degradation</keyword>
<dbReference type="PANTHER" id="PTHR30474:SF1">
    <property type="entry name" value="PEPTIDOGLYCAN GLYCOSYLTRANSFERASE MRDB"/>
    <property type="match status" value="1"/>
</dbReference>
<keyword evidence="5 6" id="KW-0472">Membrane</keyword>
<dbReference type="EMBL" id="BFBR01000006">
    <property type="protein sequence ID" value="GBF58461.1"/>
    <property type="molecule type" value="Genomic_DNA"/>
</dbReference>
<evidence type="ECO:0000313" key="8">
    <source>
        <dbReference type="Proteomes" id="UP000245086"/>
    </source>
</evidence>
<feature type="transmembrane region" description="Helical" evidence="6">
    <location>
        <begin position="192"/>
        <end position="212"/>
    </location>
</feature>
<comment type="caution">
    <text evidence="7">The sequence shown here is derived from an EMBL/GenBank/DDBJ whole genome shotgun (WGS) entry which is preliminary data.</text>
</comment>
<dbReference type="GO" id="GO:0005886">
    <property type="term" value="C:plasma membrane"/>
    <property type="evidence" value="ECO:0007669"/>
    <property type="project" value="UniProtKB-SubCell"/>
</dbReference>
<keyword evidence="6" id="KW-0573">Peptidoglycan synthesis</keyword>
<feature type="transmembrane region" description="Helical" evidence="6">
    <location>
        <begin position="313"/>
        <end position="340"/>
    </location>
</feature>
<dbReference type="GO" id="GO:0071555">
    <property type="term" value="P:cell wall organization"/>
    <property type="evidence" value="ECO:0007669"/>
    <property type="project" value="UniProtKB-KW"/>
</dbReference>
<comment type="function">
    <text evidence="6">Peptidoglycan polymerase that is essential for cell wall elongation.</text>
</comment>
<feature type="transmembrane region" description="Helical" evidence="6">
    <location>
        <begin position="23"/>
        <end position="44"/>
    </location>
</feature>
<comment type="catalytic activity">
    <reaction evidence="6">
        <text>[GlcNAc-(1-&gt;4)-Mur2Ac(oyl-L-Ala-gamma-D-Glu-L-Lys-D-Ala-D-Ala)](n)-di-trans,octa-cis-undecaprenyl diphosphate + beta-D-GlcNAc-(1-&gt;4)-Mur2Ac(oyl-L-Ala-gamma-D-Glu-L-Lys-D-Ala-D-Ala)-di-trans,octa-cis-undecaprenyl diphosphate = [GlcNAc-(1-&gt;4)-Mur2Ac(oyl-L-Ala-gamma-D-Glu-L-Lys-D-Ala-D-Ala)](n+1)-di-trans,octa-cis-undecaprenyl diphosphate + di-trans,octa-cis-undecaprenyl diphosphate + H(+)</text>
        <dbReference type="Rhea" id="RHEA:23708"/>
        <dbReference type="Rhea" id="RHEA-COMP:9602"/>
        <dbReference type="Rhea" id="RHEA-COMP:9603"/>
        <dbReference type="ChEBI" id="CHEBI:15378"/>
        <dbReference type="ChEBI" id="CHEBI:58405"/>
        <dbReference type="ChEBI" id="CHEBI:60033"/>
        <dbReference type="ChEBI" id="CHEBI:78435"/>
        <dbReference type="EC" id="2.4.99.28"/>
    </reaction>
</comment>
<feature type="transmembrane region" description="Helical" evidence="6">
    <location>
        <begin position="346"/>
        <end position="364"/>
    </location>
</feature>
<keyword evidence="6 7" id="KW-0808">Transferase</keyword>
<keyword evidence="6" id="KW-1003">Cell membrane</keyword>
<dbReference type="HAMAP" id="MF_02079">
    <property type="entry name" value="PGT_RodA"/>
    <property type="match status" value="1"/>
</dbReference>
<dbReference type="GO" id="GO:0051301">
    <property type="term" value="P:cell division"/>
    <property type="evidence" value="ECO:0007669"/>
    <property type="project" value="InterPro"/>
</dbReference>
<accession>A0A2P2EBN1</accession>
<dbReference type="PANTHER" id="PTHR30474">
    <property type="entry name" value="CELL CYCLE PROTEIN"/>
    <property type="match status" value="1"/>
</dbReference>
<protein>
    <recommendedName>
        <fullName evidence="6">Peptidoglycan glycosyltransferase MrdB</fullName>
        <shortName evidence="6">PGT</shortName>
        <ecNumber evidence="6">2.4.99.28</ecNumber>
    </recommendedName>
    <alternativeName>
        <fullName evidence="6">Cell elongation protein RodA</fullName>
    </alternativeName>
    <alternativeName>
        <fullName evidence="6">Cell wall polymerase</fullName>
    </alternativeName>
    <alternativeName>
        <fullName evidence="6">Peptidoglycan polymerase</fullName>
        <shortName evidence="6">PG polymerase</shortName>
    </alternativeName>
</protein>
<comment type="similarity">
    <text evidence="6">Belongs to the SEDS family. MrdB/RodA subfamily.</text>
</comment>
<evidence type="ECO:0000256" key="4">
    <source>
        <dbReference type="ARBA" id="ARBA00022989"/>
    </source>
</evidence>
<reference evidence="7 8" key="1">
    <citation type="journal article" date="2018" name="Genome Announc.">
        <title>Draft Genome Sequence of "Candidatus Phycosocius bacilliformis," an Alphaproteobacterial Ectosymbiont of the Hydrocarbon-Producing Green Alga Botryococcus braunii.</title>
        <authorList>
            <person name="Tanabe Y."/>
            <person name="Yamaguchi H."/>
            <person name="Watanabe M.M."/>
        </authorList>
    </citation>
    <scope>NUCLEOTIDE SEQUENCE [LARGE SCALE GENOMIC DNA]</scope>
    <source>
        <strain evidence="7 8">BOTRYCO-2</strain>
    </source>
</reference>
<dbReference type="Pfam" id="PF01098">
    <property type="entry name" value="FTSW_RODA_SPOVE"/>
    <property type="match status" value="1"/>
</dbReference>
<dbReference type="UniPathway" id="UPA00219"/>
<gene>
    <name evidence="6 7" type="primary">mrdB</name>
    <name evidence="6" type="synonym">rodA</name>
    <name evidence="7" type="ORF">PbB2_02146</name>
</gene>
<comment type="pathway">
    <text evidence="6">Cell wall biogenesis; peptidoglycan biosynthesis.</text>
</comment>
<feature type="transmembrane region" description="Helical" evidence="6">
    <location>
        <begin position="56"/>
        <end position="78"/>
    </location>
</feature>
<evidence type="ECO:0000256" key="1">
    <source>
        <dbReference type="ARBA" id="ARBA00004141"/>
    </source>
</evidence>
<dbReference type="GO" id="GO:0008955">
    <property type="term" value="F:peptidoglycan glycosyltransferase activity"/>
    <property type="evidence" value="ECO:0007669"/>
    <property type="project" value="UniProtKB-UniRule"/>
</dbReference>
<dbReference type="InterPro" id="IPR001182">
    <property type="entry name" value="FtsW/RodA"/>
</dbReference>
<keyword evidence="3 6" id="KW-0133">Cell shape</keyword>
<evidence type="ECO:0000256" key="3">
    <source>
        <dbReference type="ARBA" id="ARBA00022960"/>
    </source>
</evidence>
<keyword evidence="4 6" id="KW-1133">Transmembrane helix</keyword>
<sequence>MTFLSDIEAGRDSFLGKLRRVEWGLVFVMAMISLMGTILLFGAAGASWEPWAGDHVIRFFVVTCLMLVVATIDVRVWYYAAYPAYIIVFIMLIGVELFGKVALGAQRWLEIGPIRLQPSEFMKIALILALARYYQDADSDRMWTLRAHLIPLIMLAAPAALITLQPDLGTAIMVAGVGATMVILAGLSWWYVIAAGASVATFALAAFFFFMAEFQRNRILTFLDPSRDPLGSGYHITQSKIAIGSGGLFGVGYMQGTQSQLDFLPERHTDFVFAMLLEEFGMVGGVFVLSLYLAAMAFGIYISIGCRHTFGKFLAAGVTMLLFIYVGINAGMIMGILPVVGEPLPFLSYGGSVMLSLMFGLGLVQNAKVFRDKTLASGFKSSRRLR</sequence>
<dbReference type="InterPro" id="IPR011923">
    <property type="entry name" value="RodA/MrdB"/>
</dbReference>
<feature type="transmembrane region" description="Helical" evidence="6">
    <location>
        <begin position="168"/>
        <end position="187"/>
    </location>
</feature>
<dbReference type="EC" id="2.4.99.28" evidence="6"/>
<comment type="subcellular location">
    <subcellularLocation>
        <location evidence="6">Cell inner membrane</location>
        <topology evidence="6">Multi-pass membrane protein</topology>
    </subcellularLocation>
    <subcellularLocation>
        <location evidence="1">Membrane</location>
        <topology evidence="1">Multi-pass membrane protein</topology>
    </subcellularLocation>
</comment>
<evidence type="ECO:0000256" key="6">
    <source>
        <dbReference type="HAMAP-Rule" id="MF_02079"/>
    </source>
</evidence>
<name>A0A2P2EBN1_9PROT</name>
<dbReference type="OrthoDB" id="9768187at2"/>
<dbReference type="GO" id="GO:0009252">
    <property type="term" value="P:peptidoglycan biosynthetic process"/>
    <property type="evidence" value="ECO:0007669"/>
    <property type="project" value="UniProtKB-UniRule"/>
</dbReference>
<keyword evidence="2 6" id="KW-0812">Transmembrane</keyword>
<dbReference type="GO" id="GO:0015648">
    <property type="term" value="F:lipid-linked peptidoglycan transporter activity"/>
    <property type="evidence" value="ECO:0007669"/>
    <property type="project" value="TreeGrafter"/>
</dbReference>
<evidence type="ECO:0000256" key="5">
    <source>
        <dbReference type="ARBA" id="ARBA00023136"/>
    </source>
</evidence>
<feature type="transmembrane region" description="Helical" evidence="6">
    <location>
        <begin position="143"/>
        <end position="162"/>
    </location>
</feature>
<keyword evidence="8" id="KW-1185">Reference proteome</keyword>
<proteinExistence type="inferred from homology"/>
<dbReference type="Proteomes" id="UP000245086">
    <property type="component" value="Unassembled WGS sequence"/>
</dbReference>
<dbReference type="GO" id="GO:0008360">
    <property type="term" value="P:regulation of cell shape"/>
    <property type="evidence" value="ECO:0007669"/>
    <property type="project" value="UniProtKB-KW"/>
</dbReference>
<evidence type="ECO:0000256" key="2">
    <source>
        <dbReference type="ARBA" id="ARBA00022692"/>
    </source>
</evidence>
<dbReference type="RefSeq" id="WP_108985318.1">
    <property type="nucleotide sequence ID" value="NZ_BFBR01000006.1"/>
</dbReference>
<dbReference type="AlphaFoldDB" id="A0A2P2EBN1"/>
<organism evidence="7 8">
    <name type="scientific">Candidatus Phycosocius bacilliformis</name>
    <dbReference type="NCBI Taxonomy" id="1445552"/>
    <lineage>
        <taxon>Bacteria</taxon>
        <taxon>Pseudomonadati</taxon>
        <taxon>Pseudomonadota</taxon>
        <taxon>Alphaproteobacteria</taxon>
        <taxon>Caulobacterales</taxon>
        <taxon>Caulobacterales incertae sedis</taxon>
        <taxon>Candidatus Phycosocius</taxon>
    </lineage>
</organism>